<evidence type="ECO:0000313" key="9">
    <source>
        <dbReference type="EMBL" id="MQN78747.1"/>
    </source>
</evidence>
<dbReference type="InterPro" id="IPR012337">
    <property type="entry name" value="RNaseH-like_sf"/>
</dbReference>
<keyword evidence="6" id="KW-0255">Endonuclease</keyword>
<gene>
    <name evidence="9" type="ORF">F7D71_12960</name>
</gene>
<keyword evidence="7" id="KW-0378">Hydrolase</keyword>
<evidence type="ECO:0000259" key="8">
    <source>
        <dbReference type="PROSITE" id="PS50879"/>
    </source>
</evidence>
<comment type="caution">
    <text evidence="9">The sequence shown here is derived from an EMBL/GenBank/DDBJ whole genome shotgun (WGS) entry which is preliminary data.</text>
</comment>
<evidence type="ECO:0000313" key="10">
    <source>
        <dbReference type="Proteomes" id="UP000423156"/>
    </source>
</evidence>
<dbReference type="Pfam" id="PF00075">
    <property type="entry name" value="RNase_H"/>
    <property type="match status" value="1"/>
</dbReference>
<dbReference type="AlphaFoldDB" id="A0AA90ZUY9"/>
<dbReference type="EMBL" id="VZBZ01000153">
    <property type="protein sequence ID" value="MQN78747.1"/>
    <property type="molecule type" value="Genomic_DNA"/>
</dbReference>
<dbReference type="GO" id="GO:0046872">
    <property type="term" value="F:metal ion binding"/>
    <property type="evidence" value="ECO:0007669"/>
    <property type="project" value="UniProtKB-KW"/>
</dbReference>
<dbReference type="SUPFAM" id="SSF53098">
    <property type="entry name" value="Ribonuclease H-like"/>
    <property type="match status" value="1"/>
</dbReference>
<evidence type="ECO:0000256" key="7">
    <source>
        <dbReference type="ARBA" id="ARBA00022801"/>
    </source>
</evidence>
<dbReference type="RefSeq" id="WP_153093511.1">
    <property type="nucleotide sequence ID" value="NZ_JBALKD010000001.1"/>
</dbReference>
<evidence type="ECO:0000256" key="4">
    <source>
        <dbReference type="ARBA" id="ARBA00022722"/>
    </source>
</evidence>
<keyword evidence="5" id="KW-0479">Metal-binding</keyword>
<dbReference type="GO" id="GO:0004523">
    <property type="term" value="F:RNA-DNA hybrid ribonuclease activity"/>
    <property type="evidence" value="ECO:0007669"/>
    <property type="project" value="UniProtKB-EC"/>
</dbReference>
<dbReference type="PROSITE" id="PS50879">
    <property type="entry name" value="RNASE_H_1"/>
    <property type="match status" value="1"/>
</dbReference>
<dbReference type="InterPro" id="IPR002156">
    <property type="entry name" value="RNaseH_domain"/>
</dbReference>
<evidence type="ECO:0000256" key="1">
    <source>
        <dbReference type="ARBA" id="ARBA00000077"/>
    </source>
</evidence>
<evidence type="ECO:0000256" key="6">
    <source>
        <dbReference type="ARBA" id="ARBA00022759"/>
    </source>
</evidence>
<dbReference type="PANTHER" id="PTHR10642:SF26">
    <property type="entry name" value="RIBONUCLEASE H1"/>
    <property type="match status" value="1"/>
</dbReference>
<sequence length="396" mass="45927">MKKIEEKYLESEHQVRAYDVYLSSYRVKGANRVLAYSRLYDGDKFIRDNFLVNEQQADKIEAMFDLVNRILETCKDIDLFTIRVSNKTFANLVKNADFAEESNRYFGNISRFKRLLGKREVIIVIPNWCTANKKDYAIDEMAKDLYAKIPSSRVFSGFCIKKNWIEKGFIEDLWDLLWKNEWRQKDGNYCDDWRTLAGAYNSVLRTGKNAKYGKVQPKKEETVVERKRLLPNYICYTDGSCDNYSTHKAGGSAYIVVNTSTGELEKVKTHHCLHTTNNRMEMLAIISAVNYCPKGSVIEVRSDSKYALKMFRYTDWEIGADIKNTDLIKLYRKCAKDKLVILTWVKGHNGDDLNEQADCLAFGAYEKALKENGLPMAPEKYRAMRRGKQTVFETDN</sequence>
<evidence type="ECO:0000256" key="3">
    <source>
        <dbReference type="ARBA" id="ARBA00012180"/>
    </source>
</evidence>
<proteinExistence type="inferred from homology"/>
<name>A0AA90ZUY9_9BACT</name>
<comment type="similarity">
    <text evidence="2">Belongs to the RNase H family.</text>
</comment>
<dbReference type="Gene3D" id="3.30.420.10">
    <property type="entry name" value="Ribonuclease H-like superfamily/Ribonuclease H"/>
    <property type="match status" value="1"/>
</dbReference>
<dbReference type="InterPro" id="IPR036397">
    <property type="entry name" value="RNaseH_sf"/>
</dbReference>
<dbReference type="EC" id="3.1.26.4" evidence="3"/>
<reference evidence="10" key="1">
    <citation type="submission" date="2019-09" db="EMBL/GenBank/DDBJ databases">
        <title>Distinct polysaccharide growth profiles of human intestinal Prevotella copri isolates.</title>
        <authorList>
            <person name="Fehlner-Peach H."/>
            <person name="Magnabosco C."/>
            <person name="Raghavan V."/>
            <person name="Scher J.U."/>
            <person name="Tett A."/>
            <person name="Cox L.M."/>
            <person name="Gottsegen C."/>
            <person name="Watters A."/>
            <person name="Wiltshire- Gordon J.D."/>
            <person name="Segata N."/>
            <person name="Bonneau R."/>
            <person name="Littman D.R."/>
        </authorList>
    </citation>
    <scope>NUCLEOTIDE SEQUENCE [LARGE SCALE GENOMIC DNA]</scope>
    <source>
        <strain evidence="10">BU41712</strain>
    </source>
</reference>
<keyword evidence="4" id="KW-0540">Nuclease</keyword>
<feature type="domain" description="RNase H type-1" evidence="8">
    <location>
        <begin position="229"/>
        <end position="366"/>
    </location>
</feature>
<dbReference type="Proteomes" id="UP000423156">
    <property type="component" value="Unassembled WGS sequence"/>
</dbReference>
<dbReference type="GO" id="GO:0003676">
    <property type="term" value="F:nucleic acid binding"/>
    <property type="evidence" value="ECO:0007669"/>
    <property type="project" value="InterPro"/>
</dbReference>
<dbReference type="GO" id="GO:0043137">
    <property type="term" value="P:DNA replication, removal of RNA primer"/>
    <property type="evidence" value="ECO:0007669"/>
    <property type="project" value="TreeGrafter"/>
</dbReference>
<evidence type="ECO:0000256" key="2">
    <source>
        <dbReference type="ARBA" id="ARBA00005300"/>
    </source>
</evidence>
<comment type="catalytic activity">
    <reaction evidence="1">
        <text>Endonucleolytic cleavage to 5'-phosphomonoester.</text>
        <dbReference type="EC" id="3.1.26.4"/>
    </reaction>
</comment>
<protein>
    <recommendedName>
        <fullName evidence="3">ribonuclease H</fullName>
        <ecNumber evidence="3">3.1.26.4</ecNumber>
    </recommendedName>
</protein>
<accession>A0AA90ZUY9</accession>
<organism evidence="9 10">
    <name type="scientific">Segatella copri</name>
    <dbReference type="NCBI Taxonomy" id="165179"/>
    <lineage>
        <taxon>Bacteria</taxon>
        <taxon>Pseudomonadati</taxon>
        <taxon>Bacteroidota</taxon>
        <taxon>Bacteroidia</taxon>
        <taxon>Bacteroidales</taxon>
        <taxon>Prevotellaceae</taxon>
        <taxon>Segatella</taxon>
    </lineage>
</organism>
<dbReference type="PANTHER" id="PTHR10642">
    <property type="entry name" value="RIBONUCLEASE H1"/>
    <property type="match status" value="1"/>
</dbReference>
<dbReference type="InterPro" id="IPR050092">
    <property type="entry name" value="RNase_H"/>
</dbReference>
<evidence type="ECO:0000256" key="5">
    <source>
        <dbReference type="ARBA" id="ARBA00022723"/>
    </source>
</evidence>